<keyword evidence="3" id="KW-0378">Hydrolase</keyword>
<dbReference type="EMBL" id="RKLP01000008">
    <property type="protein sequence ID" value="RVW08406.1"/>
    <property type="molecule type" value="Genomic_DNA"/>
</dbReference>
<dbReference type="RefSeq" id="WP_127917054.1">
    <property type="nucleotide sequence ID" value="NZ_RKLP01000008.1"/>
</dbReference>
<evidence type="ECO:0000313" key="3">
    <source>
        <dbReference type="EMBL" id="RVW08406.1"/>
    </source>
</evidence>
<feature type="domain" description="CAAX prenyl protease 2/Lysostaphin resistance protein A-like" evidence="2">
    <location>
        <begin position="135"/>
        <end position="241"/>
    </location>
</feature>
<dbReference type="PANTHER" id="PTHR35797">
    <property type="entry name" value="PROTEASE-RELATED"/>
    <property type="match status" value="1"/>
</dbReference>
<feature type="transmembrane region" description="Helical" evidence="1">
    <location>
        <begin position="130"/>
        <end position="149"/>
    </location>
</feature>
<evidence type="ECO:0000259" key="2">
    <source>
        <dbReference type="Pfam" id="PF02517"/>
    </source>
</evidence>
<dbReference type="PANTHER" id="PTHR35797:SF1">
    <property type="entry name" value="PROTEASE"/>
    <property type="match status" value="1"/>
</dbReference>
<keyword evidence="1" id="KW-0812">Transmembrane</keyword>
<feature type="transmembrane region" description="Helical" evidence="1">
    <location>
        <begin position="52"/>
        <end position="73"/>
    </location>
</feature>
<reference evidence="3 4" key="1">
    <citation type="submission" date="2018-11" db="EMBL/GenBank/DDBJ databases">
        <title>Rhodococcus spongicola sp. nov. and Rhodococcus xishaensis sp. nov. from marine sponges.</title>
        <authorList>
            <person name="Li L."/>
            <person name="Lin H.W."/>
        </authorList>
    </citation>
    <scope>NUCLEOTIDE SEQUENCE [LARGE SCALE GENOMIC DNA]</scope>
    <source>
        <strain evidence="3 4">CCTCC AB2014297</strain>
    </source>
</reference>
<dbReference type="GO" id="GO:0006508">
    <property type="term" value="P:proteolysis"/>
    <property type="evidence" value="ECO:0007669"/>
    <property type="project" value="UniProtKB-KW"/>
</dbReference>
<gene>
    <name evidence="3" type="ORF">EGT67_15855</name>
</gene>
<feature type="transmembrane region" description="Helical" evidence="1">
    <location>
        <begin position="258"/>
        <end position="281"/>
    </location>
</feature>
<dbReference type="GO" id="GO:0004175">
    <property type="term" value="F:endopeptidase activity"/>
    <property type="evidence" value="ECO:0007669"/>
    <property type="project" value="UniProtKB-ARBA"/>
</dbReference>
<feature type="transmembrane region" description="Helical" evidence="1">
    <location>
        <begin position="201"/>
        <end position="221"/>
    </location>
</feature>
<feature type="transmembrane region" description="Helical" evidence="1">
    <location>
        <begin position="228"/>
        <end position="246"/>
    </location>
</feature>
<accession>A0A3S3BCW8</accession>
<dbReference type="Proteomes" id="UP000286208">
    <property type="component" value="Unassembled WGS sequence"/>
</dbReference>
<sequence length="290" mass="30959">MTTAPSVPSPAAVRDDSVRRRGIGWFLVLAFGASWIPWVIVWAAGYSLDDPVVQLLTAAFVPALAAIVTRRWITREGFADAGLRPRLSTAWSSYLIAALLPVGVLAIALAAAAMTGMWDVAAWQFGRDDLVFVAIALVIPVVAAPVFWGEEFGWTAYLRDRLVPGRPVATTFATGLIWGVWHWPLPWVGYFGAGGTATDAVVAMLMWLPLSVLLEFVIGWLWTRGGSVWPPAILHGGSNLVVAVGLGRFVEPGAHSSAVTLLMCAAYLPVVACIVAASTVAGRRQTGAQR</sequence>
<dbReference type="GO" id="GO:0008237">
    <property type="term" value="F:metallopeptidase activity"/>
    <property type="evidence" value="ECO:0007669"/>
    <property type="project" value="UniProtKB-KW"/>
</dbReference>
<keyword evidence="1" id="KW-0472">Membrane</keyword>
<comment type="caution">
    <text evidence="3">The sequence shown here is derived from an EMBL/GenBank/DDBJ whole genome shotgun (WGS) entry which is preliminary data.</text>
</comment>
<keyword evidence="3" id="KW-0482">Metalloprotease</keyword>
<evidence type="ECO:0000256" key="1">
    <source>
        <dbReference type="SAM" id="Phobius"/>
    </source>
</evidence>
<name>A0A3S3BCW8_9NOCA</name>
<keyword evidence="3" id="KW-0645">Protease</keyword>
<keyword evidence="4" id="KW-1185">Reference proteome</keyword>
<dbReference type="InterPro" id="IPR003675">
    <property type="entry name" value="Rce1/LyrA-like_dom"/>
</dbReference>
<dbReference type="Pfam" id="PF02517">
    <property type="entry name" value="Rce1-like"/>
    <property type="match status" value="1"/>
</dbReference>
<dbReference type="InterPro" id="IPR042150">
    <property type="entry name" value="MmRce1-like"/>
</dbReference>
<organism evidence="3 4">
    <name type="scientific">Prescottella agglutinans</name>
    <dbReference type="NCBI Taxonomy" id="1644129"/>
    <lineage>
        <taxon>Bacteria</taxon>
        <taxon>Bacillati</taxon>
        <taxon>Actinomycetota</taxon>
        <taxon>Actinomycetes</taxon>
        <taxon>Mycobacteriales</taxon>
        <taxon>Nocardiaceae</taxon>
        <taxon>Prescottella</taxon>
    </lineage>
</organism>
<feature type="transmembrane region" description="Helical" evidence="1">
    <location>
        <begin position="23"/>
        <end position="46"/>
    </location>
</feature>
<protein>
    <submittedName>
        <fullName evidence="3">CPBP family intramembrane metalloprotease</fullName>
    </submittedName>
</protein>
<dbReference type="OrthoDB" id="3693644at2"/>
<dbReference type="GO" id="GO:0080120">
    <property type="term" value="P:CAAX-box protein maturation"/>
    <property type="evidence" value="ECO:0007669"/>
    <property type="project" value="UniProtKB-ARBA"/>
</dbReference>
<proteinExistence type="predicted"/>
<keyword evidence="1" id="KW-1133">Transmembrane helix</keyword>
<dbReference type="AlphaFoldDB" id="A0A3S3BCW8"/>
<feature type="transmembrane region" description="Helical" evidence="1">
    <location>
        <begin position="94"/>
        <end position="118"/>
    </location>
</feature>
<feature type="transmembrane region" description="Helical" evidence="1">
    <location>
        <begin position="161"/>
        <end position="181"/>
    </location>
</feature>
<evidence type="ECO:0000313" key="4">
    <source>
        <dbReference type="Proteomes" id="UP000286208"/>
    </source>
</evidence>